<dbReference type="GO" id="GO:0046653">
    <property type="term" value="P:tetrahydrofolate metabolic process"/>
    <property type="evidence" value="ECO:0007669"/>
    <property type="project" value="InterPro"/>
</dbReference>
<accession>A0A4Q0MHZ1</accession>
<gene>
    <name evidence="1" type="ORF">EK403_11730</name>
</gene>
<dbReference type="InterPro" id="IPR038561">
    <property type="entry name" value="SoxD_sf"/>
</dbReference>
<evidence type="ECO:0000313" key="2">
    <source>
        <dbReference type="Proteomes" id="UP000289708"/>
    </source>
</evidence>
<dbReference type="EMBL" id="RYFI01000010">
    <property type="protein sequence ID" value="RXF73148.1"/>
    <property type="molecule type" value="Genomic_DNA"/>
</dbReference>
<dbReference type="RefSeq" id="WP_128777679.1">
    <property type="nucleotide sequence ID" value="NZ_RYFI01000010.1"/>
</dbReference>
<protein>
    <submittedName>
        <fullName evidence="1">Sarcosine oxidase subunit delta</fullName>
    </submittedName>
</protein>
<proteinExistence type="predicted"/>
<keyword evidence="2" id="KW-1185">Reference proteome</keyword>
<dbReference type="AlphaFoldDB" id="A0A4Q0MHZ1"/>
<dbReference type="OrthoDB" id="5420070at2"/>
<dbReference type="Gene3D" id="3.30.2270.10">
    <property type="entry name" value="Folate-binding superfamily"/>
    <property type="match status" value="1"/>
</dbReference>
<organism evidence="1 2">
    <name type="scientific">Hansschlegelia zhihuaiae</name>
    <dbReference type="NCBI Taxonomy" id="405005"/>
    <lineage>
        <taxon>Bacteria</taxon>
        <taxon>Pseudomonadati</taxon>
        <taxon>Pseudomonadota</taxon>
        <taxon>Alphaproteobacteria</taxon>
        <taxon>Hyphomicrobiales</taxon>
        <taxon>Methylopilaceae</taxon>
        <taxon>Hansschlegelia</taxon>
    </lineage>
</organism>
<sequence>MRIACPHCGPRGVDEFSYLGDATVTRPTDPADLDGFAAYVHERRNPAGRHRELWQHALGCQSWLVVTRDTRTHAIEAVEAARDVALARAGGES</sequence>
<dbReference type="Proteomes" id="UP000289708">
    <property type="component" value="Unassembled WGS sequence"/>
</dbReference>
<comment type="caution">
    <text evidence="1">The sequence shown here is derived from an EMBL/GenBank/DDBJ whole genome shotgun (WGS) entry which is preliminary data.</text>
</comment>
<dbReference type="InterPro" id="IPR006279">
    <property type="entry name" value="SoxD"/>
</dbReference>
<dbReference type="Pfam" id="PF04267">
    <property type="entry name" value="SoxD"/>
    <property type="match status" value="1"/>
</dbReference>
<name>A0A4Q0MHZ1_9HYPH</name>
<dbReference type="GO" id="GO:0008115">
    <property type="term" value="F:sarcosine oxidase activity"/>
    <property type="evidence" value="ECO:0007669"/>
    <property type="project" value="InterPro"/>
</dbReference>
<evidence type="ECO:0000313" key="1">
    <source>
        <dbReference type="EMBL" id="RXF73148.1"/>
    </source>
</evidence>
<reference evidence="1 2" key="1">
    <citation type="submission" date="2018-12" db="EMBL/GenBank/DDBJ databases">
        <title>bacterium Hansschlegelia zhihuaiae S113.</title>
        <authorList>
            <person name="He J."/>
        </authorList>
    </citation>
    <scope>NUCLEOTIDE SEQUENCE [LARGE SCALE GENOMIC DNA]</scope>
    <source>
        <strain evidence="1 2">S 113</strain>
    </source>
</reference>